<dbReference type="Pfam" id="PF12796">
    <property type="entry name" value="Ank_2"/>
    <property type="match status" value="1"/>
</dbReference>
<dbReference type="InterPro" id="IPR050889">
    <property type="entry name" value="Dendritic_Spine_Reg/Scaffold"/>
</dbReference>
<dbReference type="Proteomes" id="UP001157418">
    <property type="component" value="Unassembled WGS sequence"/>
</dbReference>
<evidence type="ECO:0008006" key="7">
    <source>
        <dbReference type="Google" id="ProtNLM"/>
    </source>
</evidence>
<evidence type="ECO:0000256" key="2">
    <source>
        <dbReference type="ARBA" id="ARBA00023043"/>
    </source>
</evidence>
<keyword evidence="2 3" id="KW-0040">ANK repeat</keyword>
<dbReference type="SUPFAM" id="SSF48403">
    <property type="entry name" value="Ankyrin repeat"/>
    <property type="match status" value="1"/>
</dbReference>
<dbReference type="Pfam" id="PF00023">
    <property type="entry name" value="Ank"/>
    <property type="match status" value="1"/>
</dbReference>
<dbReference type="PROSITE" id="PS50088">
    <property type="entry name" value="ANK_REPEAT"/>
    <property type="match status" value="2"/>
</dbReference>
<feature type="compositionally biased region" description="Polar residues" evidence="4">
    <location>
        <begin position="256"/>
        <end position="274"/>
    </location>
</feature>
<proteinExistence type="predicted"/>
<accession>A0AAU9LUS5</accession>
<evidence type="ECO:0000256" key="3">
    <source>
        <dbReference type="PROSITE-ProRule" id="PRU00023"/>
    </source>
</evidence>
<dbReference type="InterPro" id="IPR036770">
    <property type="entry name" value="Ankyrin_rpt-contain_sf"/>
</dbReference>
<dbReference type="PANTHER" id="PTHR24166:SF45">
    <property type="entry name" value="E3 UBIQUITIN-PROTEIN LIGASE XBAT35"/>
    <property type="match status" value="1"/>
</dbReference>
<feature type="region of interest" description="Disordered" evidence="4">
    <location>
        <begin position="351"/>
        <end position="387"/>
    </location>
</feature>
<comment type="caution">
    <text evidence="5">The sequence shown here is derived from an EMBL/GenBank/DDBJ whole genome shotgun (WGS) entry which is preliminary data.</text>
</comment>
<feature type="region of interest" description="Disordered" evidence="4">
    <location>
        <begin position="255"/>
        <end position="334"/>
    </location>
</feature>
<feature type="compositionally biased region" description="Polar residues" evidence="4">
    <location>
        <begin position="324"/>
        <end position="334"/>
    </location>
</feature>
<evidence type="ECO:0000313" key="5">
    <source>
        <dbReference type="EMBL" id="CAH1412423.1"/>
    </source>
</evidence>
<feature type="repeat" description="ANK" evidence="3">
    <location>
        <begin position="39"/>
        <end position="72"/>
    </location>
</feature>
<reference evidence="5 6" key="1">
    <citation type="submission" date="2022-01" db="EMBL/GenBank/DDBJ databases">
        <authorList>
            <person name="Xiong W."/>
            <person name="Schranz E."/>
        </authorList>
    </citation>
    <scope>NUCLEOTIDE SEQUENCE [LARGE SCALE GENOMIC DNA]</scope>
</reference>
<name>A0AAU9LUS5_9ASTR</name>
<evidence type="ECO:0000313" key="6">
    <source>
        <dbReference type="Proteomes" id="UP001157418"/>
    </source>
</evidence>
<evidence type="ECO:0000256" key="4">
    <source>
        <dbReference type="SAM" id="MobiDB-lite"/>
    </source>
</evidence>
<feature type="compositionally biased region" description="Low complexity" evidence="4">
    <location>
        <begin position="303"/>
        <end position="313"/>
    </location>
</feature>
<dbReference type="SMART" id="SM00248">
    <property type="entry name" value="ANK"/>
    <property type="match status" value="2"/>
</dbReference>
<keyword evidence="6" id="KW-1185">Reference proteome</keyword>
<feature type="repeat" description="ANK" evidence="3">
    <location>
        <begin position="75"/>
        <end position="107"/>
    </location>
</feature>
<dbReference type="InterPro" id="IPR002110">
    <property type="entry name" value="Ankyrin_rpt"/>
</dbReference>
<dbReference type="AlphaFoldDB" id="A0AAU9LUS5"/>
<sequence length="432" mass="47407">MGLQQSKDELLYQQVGYGNTEGIKSLRNEGAGLEWMDKEGKTPLILASMNPQLYDVAKTLIELGANVNGYRPGRHAGTPLHHAAKRGLEQMVKLLLSHGANALVMNDDCQTALDVARVKGYSNVVRAIENHICLFSGWLHELYGPGFLELLAPQLLSRKVWVVILPCGARKLTKPFKLELAIYSSLQDAKPRALIPLWKANMDEPNFNQPDPTVVLTSSNKSRIKLAPVNENEKQNLQRFCNACKGIPQVMHPSFPFNNQQSAIGPPQATQMDTESPLAMTTTTTTTTLQSGSVVPPTPTPTAPTTYPTSTPTNKKNKWENNDEATTSTSYHPHTEYNTYSQIVPTAPPMVPSAPPLSDMVDDDGPVHYPSIDSVSAPSEKGKENNNDSSTCVICLDAPGRIGVAPFVVPRLIKLFGFMLSEVEIESFVYIW</sequence>
<evidence type="ECO:0000256" key="1">
    <source>
        <dbReference type="ARBA" id="ARBA00022737"/>
    </source>
</evidence>
<dbReference type="Gene3D" id="1.25.40.20">
    <property type="entry name" value="Ankyrin repeat-containing domain"/>
    <property type="match status" value="1"/>
</dbReference>
<keyword evidence="1" id="KW-0677">Repeat</keyword>
<protein>
    <recommendedName>
        <fullName evidence="7">E3 ubiquitin-protein ligase XBAT35</fullName>
    </recommendedName>
</protein>
<gene>
    <name evidence="5" type="ORF">LVIROSA_LOCUS439</name>
</gene>
<organism evidence="5 6">
    <name type="scientific">Lactuca virosa</name>
    <dbReference type="NCBI Taxonomy" id="75947"/>
    <lineage>
        <taxon>Eukaryota</taxon>
        <taxon>Viridiplantae</taxon>
        <taxon>Streptophyta</taxon>
        <taxon>Embryophyta</taxon>
        <taxon>Tracheophyta</taxon>
        <taxon>Spermatophyta</taxon>
        <taxon>Magnoliopsida</taxon>
        <taxon>eudicotyledons</taxon>
        <taxon>Gunneridae</taxon>
        <taxon>Pentapetalae</taxon>
        <taxon>asterids</taxon>
        <taxon>campanulids</taxon>
        <taxon>Asterales</taxon>
        <taxon>Asteraceae</taxon>
        <taxon>Cichorioideae</taxon>
        <taxon>Cichorieae</taxon>
        <taxon>Lactucinae</taxon>
        <taxon>Lactuca</taxon>
    </lineage>
</organism>
<dbReference type="PROSITE" id="PS50297">
    <property type="entry name" value="ANK_REP_REGION"/>
    <property type="match status" value="2"/>
</dbReference>
<dbReference type="EMBL" id="CAKMRJ010000001">
    <property type="protein sequence ID" value="CAH1412423.1"/>
    <property type="molecule type" value="Genomic_DNA"/>
</dbReference>
<dbReference type="PANTHER" id="PTHR24166">
    <property type="entry name" value="ROLLING PEBBLES, ISOFORM B"/>
    <property type="match status" value="1"/>
</dbReference>